<sequence>MAFVIFTPQNLSDYYAILAQARKKFQEKNEVNIEGLPDSLMLSKGIFNKEPYIYYYYNNFNDLQQLIDQIDQVYELEKPKPFKTYIDFGSIWQKKQQVFKHKQILYEYHYSHTRPSAYNSYKNLDNTADRDKKTNDYFKQKAVYLLSDYQDFLHEDSFTLNVALFSFLIVVYRLPLGTKMDKICQHFNVEGITRNVNCEFKICWFIVASFALHPDIVETMNRINDAIKLFPQFHDINPSCRLNKAYKQLLEQHKVDEIHAMYVSGIDKVINGKLCPNNSQMILNIKNQNYKRDLARYLKYCQDPQTAKQSLENIINMDNLLAQLEPLSVASAATVNDLTVPLTKEQFYDKHNNKNISDEDYEQYVNDSVDFTDMWKYLKYYKISDVTYGVTSYFKCSSNNSKQKARDIILNDGRYIDKGHLFYVKIKALFNKHLGFESFAYTMMSKRQDAISQHNDTKQLYYRQILNSAFGGEGQNNAMFDKISFNNARQASLKQLKQDHKATRKISDATYSSENTVSMYLAIAESQVEGYKQQIQSKFIPNCKKYVRNVRSMKAQITLGGIEGSRHLMEAGINLLIIALCSNFLDNIFKRFSLYIFRFLRTYYANLQRNLLKLSAAPA</sequence>
<name>A0A5J4W2X8_9EUKA</name>
<evidence type="ECO:0000313" key="1">
    <source>
        <dbReference type="EMBL" id="KAA6389050.1"/>
    </source>
</evidence>
<reference evidence="1 2" key="1">
    <citation type="submission" date="2019-03" db="EMBL/GenBank/DDBJ databases">
        <title>Single cell metagenomics reveals metabolic interactions within the superorganism composed of flagellate Streblomastix strix and complex community of Bacteroidetes bacteria on its surface.</title>
        <authorList>
            <person name="Treitli S.C."/>
            <person name="Kolisko M."/>
            <person name="Husnik F."/>
            <person name="Keeling P."/>
            <person name="Hampl V."/>
        </authorList>
    </citation>
    <scope>NUCLEOTIDE SEQUENCE [LARGE SCALE GENOMIC DNA]</scope>
    <source>
        <strain evidence="1">ST1C</strain>
    </source>
</reference>
<dbReference type="Proteomes" id="UP000324800">
    <property type="component" value="Unassembled WGS sequence"/>
</dbReference>
<organism evidence="1 2">
    <name type="scientific">Streblomastix strix</name>
    <dbReference type="NCBI Taxonomy" id="222440"/>
    <lineage>
        <taxon>Eukaryota</taxon>
        <taxon>Metamonada</taxon>
        <taxon>Preaxostyla</taxon>
        <taxon>Oxymonadida</taxon>
        <taxon>Streblomastigidae</taxon>
        <taxon>Streblomastix</taxon>
    </lineage>
</organism>
<gene>
    <name evidence="1" type="ORF">EZS28_015423</name>
</gene>
<dbReference type="AlphaFoldDB" id="A0A5J4W2X8"/>
<accession>A0A5J4W2X8</accession>
<proteinExistence type="predicted"/>
<protein>
    <submittedName>
        <fullName evidence="1">Uncharacterized protein</fullName>
    </submittedName>
</protein>
<evidence type="ECO:0000313" key="2">
    <source>
        <dbReference type="Proteomes" id="UP000324800"/>
    </source>
</evidence>
<dbReference type="EMBL" id="SNRW01003732">
    <property type="protein sequence ID" value="KAA6389050.1"/>
    <property type="molecule type" value="Genomic_DNA"/>
</dbReference>
<comment type="caution">
    <text evidence="1">The sequence shown here is derived from an EMBL/GenBank/DDBJ whole genome shotgun (WGS) entry which is preliminary data.</text>
</comment>